<dbReference type="InterPro" id="IPR002347">
    <property type="entry name" value="SDR_fam"/>
</dbReference>
<evidence type="ECO:0000256" key="13">
    <source>
        <dbReference type="ARBA" id="ARBA00082544"/>
    </source>
</evidence>
<sequence>LLLFFVVLFRSCQYVCVRVLRAERRKSVSGETVLITGASRGIGRCLALEFAKHGADTIILWGRDEEKLSSVKKEVEDIGKSRCHYYRCDVGDREQVYRTTQRVQEDVGTITILVNNAGVVHGGTLLETKDDKIEETLRVNTLSHFWTTKSVLPSMLARGRGHVVGIASTLGLFALPGVSDYVTSKFSLVGFYESLAAELREQGHCDVGVTCVCPGHTTTDMFKDLTTQYGNMLYSLSLMPFSLTPQQVAEQTIEAVKTNQRRVILPRVMHLTWILNRFVLFNVVQIKF</sequence>
<organism>
    <name type="scientific">Branchiostoma floridae</name>
    <name type="common">Florida lancelet</name>
    <name type="synonym">Amphioxus</name>
    <dbReference type="NCBI Taxonomy" id="7739"/>
    <lineage>
        <taxon>Eukaryota</taxon>
        <taxon>Metazoa</taxon>
        <taxon>Chordata</taxon>
        <taxon>Cephalochordata</taxon>
        <taxon>Leptocardii</taxon>
        <taxon>Amphioxiformes</taxon>
        <taxon>Branchiostomatidae</taxon>
        <taxon>Branchiostoma</taxon>
    </lineage>
</organism>
<dbReference type="PRINTS" id="PR00080">
    <property type="entry name" value="SDRFAMILY"/>
</dbReference>
<dbReference type="InterPro" id="IPR020904">
    <property type="entry name" value="Sc_DH/Rdtase_CS"/>
</dbReference>
<dbReference type="eggNOG" id="KOG1201">
    <property type="taxonomic scope" value="Eukaryota"/>
</dbReference>
<evidence type="ECO:0000256" key="14">
    <source>
        <dbReference type="RuleBase" id="RU000363"/>
    </source>
</evidence>
<feature type="non-terminal residue" evidence="17">
    <location>
        <position position="1"/>
    </location>
</feature>
<comment type="similarity">
    <text evidence="2 14">Belongs to the short-chain dehydrogenases/reductases (SDR) family.</text>
</comment>
<dbReference type="PROSITE" id="PS00061">
    <property type="entry name" value="ADH_SHORT"/>
    <property type="match status" value="1"/>
</dbReference>
<reference evidence="17" key="1">
    <citation type="journal article" date="2008" name="Nature">
        <title>The amphioxus genome and the evolution of the chordate karyotype.</title>
        <authorList>
            <consortium name="US DOE Joint Genome Institute (JGI-PGF)"/>
            <person name="Putnam N.H."/>
            <person name="Butts T."/>
            <person name="Ferrier D.E.K."/>
            <person name="Furlong R.F."/>
            <person name="Hellsten U."/>
            <person name="Kawashima T."/>
            <person name="Robinson-Rechavi M."/>
            <person name="Shoguchi E."/>
            <person name="Terry A."/>
            <person name="Yu J.-K."/>
            <person name="Benito-Gutierrez E.L."/>
            <person name="Dubchak I."/>
            <person name="Garcia-Fernandez J."/>
            <person name="Gibson-Brown J.J."/>
            <person name="Grigoriev I.V."/>
            <person name="Horton A.C."/>
            <person name="de Jong P.J."/>
            <person name="Jurka J."/>
            <person name="Kapitonov V.V."/>
            <person name="Kohara Y."/>
            <person name="Kuroki Y."/>
            <person name="Lindquist E."/>
            <person name="Lucas S."/>
            <person name="Osoegawa K."/>
            <person name="Pennacchio L.A."/>
            <person name="Salamov A.A."/>
            <person name="Satou Y."/>
            <person name="Sauka-Spengler T."/>
            <person name="Schmutz J."/>
            <person name="Shin-I T."/>
            <person name="Toyoda A."/>
            <person name="Bronner-Fraser M."/>
            <person name="Fujiyama A."/>
            <person name="Holland L.Z."/>
            <person name="Holland P.W.H."/>
            <person name="Satoh N."/>
            <person name="Rokhsar D.S."/>
        </authorList>
    </citation>
    <scope>NUCLEOTIDE SEQUENCE [LARGE SCALE GENOMIC DNA]</scope>
    <source>
        <strain evidence="17">S238N-H82</strain>
        <tissue evidence="17">Testes</tissue>
    </source>
</reference>
<gene>
    <name evidence="17" type="ORF">BRAFLDRAFT_247684</name>
</gene>
<evidence type="ECO:0000256" key="12">
    <source>
        <dbReference type="ARBA" id="ARBA00068717"/>
    </source>
</evidence>
<evidence type="ECO:0000256" key="1">
    <source>
        <dbReference type="ARBA" id="ARBA00004141"/>
    </source>
</evidence>
<evidence type="ECO:0000259" key="16">
    <source>
        <dbReference type="SMART" id="SM00822"/>
    </source>
</evidence>
<dbReference type="InParanoid" id="C3ZXN7"/>
<dbReference type="FunFam" id="3.40.50.720:FF:000131">
    <property type="entry name" value="Short-chain dehydrogenase/reductase 3"/>
    <property type="match status" value="1"/>
</dbReference>
<evidence type="ECO:0000256" key="15">
    <source>
        <dbReference type="SAM" id="SignalP"/>
    </source>
</evidence>
<dbReference type="GO" id="GO:0016020">
    <property type="term" value="C:membrane"/>
    <property type="evidence" value="ECO:0007669"/>
    <property type="project" value="UniProtKB-SubCell"/>
</dbReference>
<evidence type="ECO:0000256" key="4">
    <source>
        <dbReference type="ARBA" id="ARBA00022692"/>
    </source>
</evidence>
<evidence type="ECO:0000256" key="5">
    <source>
        <dbReference type="ARBA" id="ARBA00022857"/>
    </source>
</evidence>
<comment type="catalytic activity">
    <reaction evidence="10">
        <text>all-trans-retinol + NADP(+) = all-trans-retinal + NADPH + H(+)</text>
        <dbReference type="Rhea" id="RHEA:25033"/>
        <dbReference type="ChEBI" id="CHEBI:15378"/>
        <dbReference type="ChEBI" id="CHEBI:17336"/>
        <dbReference type="ChEBI" id="CHEBI:17898"/>
        <dbReference type="ChEBI" id="CHEBI:57783"/>
        <dbReference type="ChEBI" id="CHEBI:58349"/>
        <dbReference type="EC" id="1.1.1.300"/>
    </reaction>
</comment>
<feature type="signal peptide" evidence="15">
    <location>
        <begin position="1"/>
        <end position="17"/>
    </location>
</feature>
<keyword evidence="15" id="KW-0732">Signal</keyword>
<keyword evidence="5" id="KW-0521">NADP</keyword>
<evidence type="ECO:0000256" key="6">
    <source>
        <dbReference type="ARBA" id="ARBA00022989"/>
    </source>
</evidence>
<accession>C3ZXN7</accession>
<feature type="domain" description="Ketoreductase" evidence="16">
    <location>
        <begin position="31"/>
        <end position="217"/>
    </location>
</feature>
<evidence type="ECO:0000256" key="8">
    <source>
        <dbReference type="ARBA" id="ARBA00023098"/>
    </source>
</evidence>
<evidence type="ECO:0000256" key="9">
    <source>
        <dbReference type="ARBA" id="ARBA00023136"/>
    </source>
</evidence>
<evidence type="ECO:0000256" key="10">
    <source>
        <dbReference type="ARBA" id="ARBA00050568"/>
    </source>
</evidence>
<dbReference type="EC" id="1.1.1.300" evidence="3"/>
<dbReference type="InterPro" id="IPR036291">
    <property type="entry name" value="NAD(P)-bd_dom_sf"/>
</dbReference>
<dbReference type="PIRSF" id="PIRSF000126">
    <property type="entry name" value="11-beta-HSD1"/>
    <property type="match status" value="1"/>
</dbReference>
<dbReference type="PANTHER" id="PTHR24322:SF483">
    <property type="entry name" value="SHORT-CHAIN DEHYDROGENASE_REDUCTASE 3"/>
    <property type="match status" value="1"/>
</dbReference>
<feature type="chain" id="PRO_5002937344" description="Short-chain dehydrogenase/reductase 3" evidence="15">
    <location>
        <begin position="18"/>
        <end position="288"/>
    </location>
</feature>
<keyword evidence="7" id="KW-0560">Oxidoreductase</keyword>
<comment type="function">
    <text evidence="11">Catalyzes the reduction of all-trans-retinal to all-trans-retinol in the presence of NADPH.</text>
</comment>
<dbReference type="AlphaFoldDB" id="C3ZXN7"/>
<keyword evidence="8" id="KW-0443">Lipid metabolism</keyword>
<dbReference type="SUPFAM" id="SSF51735">
    <property type="entry name" value="NAD(P)-binding Rossmann-fold domains"/>
    <property type="match status" value="1"/>
</dbReference>
<keyword evidence="6" id="KW-1133">Transmembrane helix</keyword>
<dbReference type="EMBL" id="GG666714">
    <property type="protein sequence ID" value="EEN42700.1"/>
    <property type="molecule type" value="Genomic_DNA"/>
</dbReference>
<dbReference type="GO" id="GO:0052650">
    <property type="term" value="F:all-trans-retinol dehydrogenase (NADP+) activity"/>
    <property type="evidence" value="ECO:0007669"/>
    <property type="project" value="UniProtKB-EC"/>
</dbReference>
<proteinExistence type="inferred from homology"/>
<dbReference type="InterPro" id="IPR057326">
    <property type="entry name" value="KR_dom"/>
</dbReference>
<dbReference type="CDD" id="cd05339">
    <property type="entry name" value="17beta-HSDXI-like_SDR_c"/>
    <property type="match status" value="1"/>
</dbReference>
<dbReference type="SMART" id="SM00822">
    <property type="entry name" value="PKS_KR"/>
    <property type="match status" value="1"/>
</dbReference>
<keyword evidence="9" id="KW-0472">Membrane</keyword>
<comment type="subcellular location">
    <subcellularLocation>
        <location evidence="1">Membrane</location>
        <topology evidence="1">Multi-pass membrane protein</topology>
    </subcellularLocation>
</comment>
<keyword evidence="4" id="KW-0812">Transmembrane</keyword>
<protein>
    <recommendedName>
        <fullName evidence="12">Short-chain dehydrogenase/reductase 3</fullName>
        <ecNumber evidence="3">1.1.1.300</ecNumber>
    </recommendedName>
    <alternativeName>
        <fullName evidence="13">Retinal short-chain dehydrogenase/reductase 1</fullName>
    </alternativeName>
</protein>
<evidence type="ECO:0000256" key="7">
    <source>
        <dbReference type="ARBA" id="ARBA00023002"/>
    </source>
</evidence>
<dbReference type="Pfam" id="PF00106">
    <property type="entry name" value="adh_short"/>
    <property type="match status" value="1"/>
</dbReference>
<name>C3ZXN7_BRAFL</name>
<evidence type="ECO:0000313" key="17">
    <source>
        <dbReference type="EMBL" id="EEN42700.1"/>
    </source>
</evidence>
<evidence type="ECO:0000256" key="2">
    <source>
        <dbReference type="ARBA" id="ARBA00006484"/>
    </source>
</evidence>
<dbReference type="PRINTS" id="PR00081">
    <property type="entry name" value="GDHRDH"/>
</dbReference>
<dbReference type="PANTHER" id="PTHR24322">
    <property type="entry name" value="PKSB"/>
    <property type="match status" value="1"/>
</dbReference>
<dbReference type="Gene3D" id="3.40.50.720">
    <property type="entry name" value="NAD(P)-binding Rossmann-like Domain"/>
    <property type="match status" value="1"/>
</dbReference>
<dbReference type="STRING" id="7739.C3ZXN7"/>
<evidence type="ECO:0000256" key="3">
    <source>
        <dbReference type="ARBA" id="ARBA00012852"/>
    </source>
</evidence>
<evidence type="ECO:0000256" key="11">
    <source>
        <dbReference type="ARBA" id="ARBA00059620"/>
    </source>
</evidence>